<evidence type="ECO:0000256" key="5">
    <source>
        <dbReference type="ARBA" id="ARBA00023235"/>
    </source>
</evidence>
<feature type="binding site" evidence="11">
    <location>
        <position position="24"/>
    </location>
    <ligand>
        <name>substrate</name>
    </ligand>
</feature>
<dbReference type="InterPro" id="IPR010972">
    <property type="entry name" value="Beta-PGM"/>
</dbReference>
<evidence type="ECO:0000256" key="12">
    <source>
        <dbReference type="PIRSR" id="PIRSR610972-3"/>
    </source>
</evidence>
<keyword evidence="6" id="KW-0119">Carbohydrate metabolism</keyword>
<organism evidence="14 15">
    <name type="scientific">Enterococcus ureasiticus</name>
    <dbReference type="NCBI Taxonomy" id="903984"/>
    <lineage>
        <taxon>Bacteria</taxon>
        <taxon>Bacillati</taxon>
        <taxon>Bacillota</taxon>
        <taxon>Bacilli</taxon>
        <taxon>Lactobacillales</taxon>
        <taxon>Enterococcaceae</taxon>
        <taxon>Enterococcus</taxon>
    </lineage>
</organism>
<dbReference type="Proteomes" id="UP000094068">
    <property type="component" value="Unassembled WGS sequence"/>
</dbReference>
<dbReference type="InterPro" id="IPR036412">
    <property type="entry name" value="HAD-like_sf"/>
</dbReference>
<dbReference type="PRINTS" id="PR00413">
    <property type="entry name" value="HADHALOGNASE"/>
</dbReference>
<reference evidence="15" key="1">
    <citation type="submission" date="2016-09" db="EMBL/GenBank/DDBJ databases">
        <authorList>
            <person name="Gulvik C.A."/>
        </authorList>
    </citation>
    <scope>NUCLEOTIDE SEQUENCE [LARGE SCALE GENOMIC DNA]</scope>
    <source>
        <strain evidence="15">DSM 23328</strain>
    </source>
</reference>
<evidence type="ECO:0000256" key="2">
    <source>
        <dbReference type="ARBA" id="ARBA00022553"/>
    </source>
</evidence>
<comment type="cofactor">
    <cofactor evidence="12">
        <name>Mg(2+)</name>
        <dbReference type="ChEBI" id="CHEBI:18420"/>
    </cofactor>
    <text evidence="12">Binds 2 magnesium ions per subunit.</text>
</comment>
<dbReference type="GO" id="GO:0008801">
    <property type="term" value="F:beta-phosphoglucomutase activity"/>
    <property type="evidence" value="ECO:0007669"/>
    <property type="project" value="UniProtKB-EC"/>
</dbReference>
<evidence type="ECO:0000256" key="4">
    <source>
        <dbReference type="ARBA" id="ARBA00022842"/>
    </source>
</evidence>
<feature type="binding site" evidence="11">
    <location>
        <position position="51"/>
    </location>
    <ligand>
        <name>substrate</name>
    </ligand>
</feature>
<dbReference type="EC" id="5.4.2.6" evidence="8"/>
<evidence type="ECO:0000256" key="8">
    <source>
        <dbReference type="ARBA" id="ARBA00044968"/>
    </source>
</evidence>
<evidence type="ECO:0000256" key="1">
    <source>
        <dbReference type="ARBA" id="ARBA00006171"/>
    </source>
</evidence>
<gene>
    <name evidence="14" type="ORF">BCR21_03325</name>
</gene>
<dbReference type="SFLD" id="SFLDG01135">
    <property type="entry name" value="C1.5.6:_HAD__Beta-PGM__Phospha"/>
    <property type="match status" value="1"/>
</dbReference>
<dbReference type="GO" id="GO:0005975">
    <property type="term" value="P:carbohydrate metabolic process"/>
    <property type="evidence" value="ECO:0007669"/>
    <property type="project" value="InterPro"/>
</dbReference>
<dbReference type="EMBL" id="MIJZ01000001">
    <property type="protein sequence ID" value="OEG14036.1"/>
    <property type="molecule type" value="Genomic_DNA"/>
</dbReference>
<dbReference type="STRING" id="903984.BCR21_03325"/>
<feature type="binding site" evidence="12">
    <location>
        <position position="170"/>
    </location>
    <ligand>
        <name>Mg(2+)</name>
        <dbReference type="ChEBI" id="CHEBI:18420"/>
    </ligand>
</feature>
<dbReference type="InterPro" id="IPR051600">
    <property type="entry name" value="Beta-PGM-like"/>
</dbReference>
<dbReference type="Pfam" id="PF00702">
    <property type="entry name" value="Hydrolase"/>
    <property type="match status" value="1"/>
</dbReference>
<dbReference type="GO" id="GO:0000287">
    <property type="term" value="F:magnesium ion binding"/>
    <property type="evidence" value="ECO:0007669"/>
    <property type="project" value="InterPro"/>
</dbReference>
<evidence type="ECO:0000256" key="3">
    <source>
        <dbReference type="ARBA" id="ARBA00022723"/>
    </source>
</evidence>
<dbReference type="SFLD" id="SFLDF00046">
    <property type="entry name" value="beta-phosphoglucomutase"/>
    <property type="match status" value="1"/>
</dbReference>
<dbReference type="RefSeq" id="WP_069645086.1">
    <property type="nucleotide sequence ID" value="NZ_MIJZ01000001.1"/>
</dbReference>
<dbReference type="OrthoDB" id="9797743at2"/>
<dbReference type="AlphaFoldDB" id="A0A1E5GMW8"/>
<feature type="site" description="Important for catalytic activity and assists the phosphoryl transfer reaction to Asp8 by balancing charge and orienting the reacting groups" evidence="13">
    <location>
        <position position="115"/>
    </location>
</feature>
<evidence type="ECO:0000256" key="6">
    <source>
        <dbReference type="ARBA" id="ARBA00023277"/>
    </source>
</evidence>
<keyword evidence="15" id="KW-1185">Reference proteome</keyword>
<dbReference type="SFLD" id="SFLDS00003">
    <property type="entry name" value="Haloacid_Dehalogenase"/>
    <property type="match status" value="1"/>
</dbReference>
<feature type="active site" description="Proton donor/acceptor" evidence="10">
    <location>
        <position position="10"/>
    </location>
</feature>
<feature type="active site" description="Nucleophile" evidence="10">
    <location>
        <position position="8"/>
    </location>
</feature>
<keyword evidence="3 12" id="KW-0479">Metal-binding</keyword>
<keyword evidence="5" id="KW-0413">Isomerase</keyword>
<feature type="site" description="Important for catalytic activity and assists the phosphoryl transfer reaction to Asp8 by balancing charge and orienting the reacting groups" evidence="13">
    <location>
        <position position="146"/>
    </location>
</feature>
<feature type="binding site" evidence="11">
    <location>
        <begin position="8"/>
        <end position="10"/>
    </location>
    <ligand>
        <name>substrate</name>
    </ligand>
</feature>
<dbReference type="NCBIfam" id="TIGR01509">
    <property type="entry name" value="HAD-SF-IA-v3"/>
    <property type="match status" value="1"/>
</dbReference>
<evidence type="ECO:0000256" key="11">
    <source>
        <dbReference type="PIRSR" id="PIRSR610972-2"/>
    </source>
</evidence>
<dbReference type="Gene3D" id="3.40.50.1000">
    <property type="entry name" value="HAD superfamily/HAD-like"/>
    <property type="match status" value="1"/>
</dbReference>
<comment type="similarity">
    <text evidence="1">Belongs to the HAD-like hydrolase superfamily. CbbY/CbbZ/Gph/YieH family.</text>
</comment>
<evidence type="ECO:0000256" key="7">
    <source>
        <dbReference type="ARBA" id="ARBA00044926"/>
    </source>
</evidence>
<comment type="catalytic activity">
    <reaction evidence="7">
        <text>beta-D-glucose 1-phosphate = beta-D-glucose 6-phosphate</text>
        <dbReference type="Rhea" id="RHEA:20113"/>
        <dbReference type="ChEBI" id="CHEBI:57684"/>
        <dbReference type="ChEBI" id="CHEBI:58247"/>
        <dbReference type="EC" id="5.4.2.6"/>
    </reaction>
</comment>
<feature type="binding site" evidence="11">
    <location>
        <begin position="115"/>
        <end position="119"/>
    </location>
    <ligand>
        <name>substrate</name>
    </ligand>
</feature>
<dbReference type="InterPro" id="IPR023198">
    <property type="entry name" value="PGP-like_dom2"/>
</dbReference>
<accession>A0A1E5GMW8</accession>
<evidence type="ECO:0000256" key="9">
    <source>
        <dbReference type="ARBA" id="ARBA00044991"/>
    </source>
</evidence>
<keyword evidence="4 12" id="KW-0460">Magnesium</keyword>
<dbReference type="SUPFAM" id="SSF56784">
    <property type="entry name" value="HAD-like"/>
    <property type="match status" value="1"/>
</dbReference>
<feature type="binding site" evidence="12">
    <location>
        <position position="8"/>
    </location>
    <ligand>
        <name>Mg(2+)</name>
        <dbReference type="ChEBI" id="CHEBI:18420"/>
    </ligand>
</feature>
<dbReference type="NCBIfam" id="TIGR02009">
    <property type="entry name" value="PGMB-YQAB-SF"/>
    <property type="match status" value="1"/>
</dbReference>
<feature type="binding site" evidence="12">
    <location>
        <position position="171"/>
    </location>
    <ligand>
        <name>Mg(2+)</name>
        <dbReference type="ChEBI" id="CHEBI:18420"/>
    </ligand>
</feature>
<keyword evidence="2" id="KW-0597">Phosphoprotein</keyword>
<dbReference type="CDD" id="cd02598">
    <property type="entry name" value="HAD_BPGM"/>
    <property type="match status" value="1"/>
</dbReference>
<evidence type="ECO:0000313" key="15">
    <source>
        <dbReference type="Proteomes" id="UP000094068"/>
    </source>
</evidence>
<dbReference type="InterPro" id="IPR006439">
    <property type="entry name" value="HAD-SF_hydro_IA"/>
</dbReference>
<protein>
    <recommendedName>
        <fullName evidence="9">Beta-phosphoglucomutase</fullName>
        <ecNumber evidence="8">5.4.2.6</ecNumber>
    </recommendedName>
</protein>
<dbReference type="Gene3D" id="1.10.150.240">
    <property type="entry name" value="Putative phosphatase, domain 2"/>
    <property type="match status" value="1"/>
</dbReference>
<dbReference type="PANTHER" id="PTHR46193:SF18">
    <property type="entry name" value="HEXITOL PHOSPHATASE B"/>
    <property type="match status" value="1"/>
</dbReference>
<feature type="binding site" evidence="11">
    <location>
        <position position="146"/>
    </location>
    <ligand>
        <name>substrate</name>
    </ligand>
</feature>
<dbReference type="InterPro" id="IPR023214">
    <property type="entry name" value="HAD_sf"/>
</dbReference>
<dbReference type="SFLD" id="SFLDG01129">
    <property type="entry name" value="C1.5:_HAD__Beta-PGM__Phosphata"/>
    <property type="match status" value="1"/>
</dbReference>
<evidence type="ECO:0000256" key="10">
    <source>
        <dbReference type="PIRSR" id="PIRSR610972-1"/>
    </source>
</evidence>
<dbReference type="InterPro" id="IPR010976">
    <property type="entry name" value="B-phosphoglucomutase_hydrolase"/>
</dbReference>
<dbReference type="NCBIfam" id="TIGR01990">
    <property type="entry name" value="bPGM"/>
    <property type="match status" value="1"/>
</dbReference>
<sequence length="232" mass="25643">MFKAVIFDLDGVITDTAAFHFVAWKKLGEKLGIELTESFNEELKGVDRIESLRRILALRNQELDFSNEEKAVLATEKNDYYVTLIQQITPNDLLPGISDLLKDLKKNHIKVGLASASKNAPMILNQLGLTNAFDTIVDPATLSKGKPDPEIFVKACEQLLITPSEAIGIEDAYSGVQAINDANMLSVGVGDAETLSAADYVFSTTANLTFEELMHIWELKNYASNKKNSFTR</sequence>
<proteinExistence type="inferred from homology"/>
<comment type="caution">
    <text evidence="14">The sequence shown here is derived from an EMBL/GenBank/DDBJ whole genome shotgun (WGS) entry which is preliminary data.</text>
</comment>
<dbReference type="PANTHER" id="PTHR46193">
    <property type="entry name" value="6-PHOSPHOGLUCONATE PHOSPHATASE"/>
    <property type="match status" value="1"/>
</dbReference>
<feature type="binding site" evidence="11">
    <location>
        <begin position="43"/>
        <end position="48"/>
    </location>
    <ligand>
        <name>substrate</name>
    </ligand>
</feature>
<evidence type="ECO:0000313" key="14">
    <source>
        <dbReference type="EMBL" id="OEG14036.1"/>
    </source>
</evidence>
<feature type="binding site" evidence="11">
    <location>
        <position position="77"/>
    </location>
    <ligand>
        <name>substrate</name>
    </ligand>
</feature>
<name>A0A1E5GMW8_9ENTE</name>
<feature type="binding site" evidence="12">
    <location>
        <position position="10"/>
    </location>
    <ligand>
        <name>Mg(2+)</name>
        <dbReference type="ChEBI" id="CHEBI:18420"/>
    </ligand>
</feature>
<evidence type="ECO:0000256" key="13">
    <source>
        <dbReference type="PIRSR" id="PIRSR610972-4"/>
    </source>
</evidence>